<sequence length="567" mass="62283">MAPRVSGRAARPLRCAVLLVSVGSLCLALLRYTPDHIDDASSAPPHTPLSPLNAPFPSSNATRGAALSHNGTAAADAANGSVEHGAGLLFFAYGAARTLPHFLAEAVAAARSCRRLNPSLRIGIVTNNATVDASIFTDHIQPRADLLFAGDTTNGGQNRGDNLPRQWLTRLYYMAHTPYEITWALDSNVACCTRWSATAFMQGALQTGLWGYDIAHANQRDGAMWPHNFNIVFKWSTAISDLMRDWLLLQLRRGITSDDQKTLLLAELRRRYAHAFAATRGAALRVGQVATPFATAFYNVPAVSGARITRSVAGPVHLLHTKNVSLCDVLNAAASPVPRQWLNVLREAKAGGEAKTTAMRDCENRMGGAACALHSVSNHSDCRRLIGRDCPFRDAHVVPKFEQGRRRIFLAKQQSFERFQETRRLVQQKEAEERTVYRMTMARFINSANRRRRWCRLHLCVTKYWRRVDGKTRIGEQEDTFMLHSPPSPPPPPPPSPSPPGFGISPLPGKAEQRLARAVGATDFANLTAIFTPSQEPLSSLARLQEQLGEPWAALRAEGELVDPQGS</sequence>
<accession>A0AB34JIH4</accession>
<name>A0AB34JIH4_PRYPA</name>
<dbReference type="AlphaFoldDB" id="A0AB34JIH4"/>
<proteinExistence type="predicted"/>
<evidence type="ECO:0000313" key="2">
    <source>
        <dbReference type="EMBL" id="KAL1521201.1"/>
    </source>
</evidence>
<comment type="caution">
    <text evidence="2">The sequence shown here is derived from an EMBL/GenBank/DDBJ whole genome shotgun (WGS) entry which is preliminary data.</text>
</comment>
<protein>
    <submittedName>
        <fullName evidence="2">Uncharacterized protein</fullName>
    </submittedName>
</protein>
<feature type="compositionally biased region" description="Pro residues" evidence="1">
    <location>
        <begin position="486"/>
        <end position="500"/>
    </location>
</feature>
<feature type="region of interest" description="Disordered" evidence="1">
    <location>
        <begin position="480"/>
        <end position="511"/>
    </location>
</feature>
<dbReference type="Proteomes" id="UP001515480">
    <property type="component" value="Unassembled WGS sequence"/>
</dbReference>
<reference evidence="2 3" key="1">
    <citation type="journal article" date="2024" name="Science">
        <title>Giant polyketide synthase enzymes in the biosynthesis of giant marine polyether toxins.</title>
        <authorList>
            <person name="Fallon T.R."/>
            <person name="Shende V.V."/>
            <person name="Wierzbicki I.H."/>
            <person name="Pendleton A.L."/>
            <person name="Watervoot N.F."/>
            <person name="Auber R.P."/>
            <person name="Gonzalez D.J."/>
            <person name="Wisecaver J.H."/>
            <person name="Moore B.S."/>
        </authorList>
    </citation>
    <scope>NUCLEOTIDE SEQUENCE [LARGE SCALE GENOMIC DNA]</scope>
    <source>
        <strain evidence="2 3">12B1</strain>
    </source>
</reference>
<gene>
    <name evidence="2" type="ORF">AB1Y20_022752</name>
</gene>
<organism evidence="2 3">
    <name type="scientific">Prymnesium parvum</name>
    <name type="common">Toxic golden alga</name>
    <dbReference type="NCBI Taxonomy" id="97485"/>
    <lineage>
        <taxon>Eukaryota</taxon>
        <taxon>Haptista</taxon>
        <taxon>Haptophyta</taxon>
        <taxon>Prymnesiophyceae</taxon>
        <taxon>Prymnesiales</taxon>
        <taxon>Prymnesiaceae</taxon>
        <taxon>Prymnesium</taxon>
    </lineage>
</organism>
<keyword evidence="3" id="KW-1185">Reference proteome</keyword>
<evidence type="ECO:0000313" key="3">
    <source>
        <dbReference type="Proteomes" id="UP001515480"/>
    </source>
</evidence>
<dbReference type="EMBL" id="JBGBPQ010000008">
    <property type="protein sequence ID" value="KAL1521201.1"/>
    <property type="molecule type" value="Genomic_DNA"/>
</dbReference>
<evidence type="ECO:0000256" key="1">
    <source>
        <dbReference type="SAM" id="MobiDB-lite"/>
    </source>
</evidence>